<comment type="caution">
    <text evidence="1">The sequence shown here is derived from an EMBL/GenBank/DDBJ whole genome shotgun (WGS) entry which is preliminary data.</text>
</comment>
<keyword evidence="2" id="KW-1185">Reference proteome</keyword>
<evidence type="ECO:0000313" key="1">
    <source>
        <dbReference type="EMBL" id="KAL2608111.1"/>
    </source>
</evidence>
<dbReference type="AlphaFoldDB" id="A0ABD1XJN1"/>
<sequence>MKRSGEDKGVKLVNQGCLLPLLRRGMSGSGRARRIKGDFEDEESELTQIIVTTPTREQSESQVHNKRKPPKRVTFREEVEISDPVSARLTLAKLVAILRDAYVCTMMSFGTKGGLGAVTMGGNINLQTAVAPIPVKRAIISS</sequence>
<dbReference type="EMBL" id="JBHFFA010000008">
    <property type="protein sequence ID" value="KAL2608111.1"/>
    <property type="molecule type" value="Genomic_DNA"/>
</dbReference>
<reference evidence="1 2" key="1">
    <citation type="submission" date="2024-09" db="EMBL/GenBank/DDBJ databases">
        <title>Chromosome-scale assembly of Riccia fluitans.</title>
        <authorList>
            <person name="Paukszto L."/>
            <person name="Sawicki J."/>
            <person name="Karawczyk K."/>
            <person name="Piernik-Szablinska J."/>
            <person name="Szczecinska M."/>
            <person name="Mazdziarz M."/>
        </authorList>
    </citation>
    <scope>NUCLEOTIDE SEQUENCE [LARGE SCALE GENOMIC DNA]</scope>
    <source>
        <strain evidence="1">Rf_01</strain>
        <tissue evidence="1">Aerial parts of the thallus</tissue>
    </source>
</reference>
<protein>
    <submittedName>
        <fullName evidence="1">Uncharacterized protein</fullName>
    </submittedName>
</protein>
<organism evidence="1 2">
    <name type="scientific">Riccia fluitans</name>
    <dbReference type="NCBI Taxonomy" id="41844"/>
    <lineage>
        <taxon>Eukaryota</taxon>
        <taxon>Viridiplantae</taxon>
        <taxon>Streptophyta</taxon>
        <taxon>Embryophyta</taxon>
        <taxon>Marchantiophyta</taxon>
        <taxon>Marchantiopsida</taxon>
        <taxon>Marchantiidae</taxon>
        <taxon>Marchantiales</taxon>
        <taxon>Ricciaceae</taxon>
        <taxon>Riccia</taxon>
    </lineage>
</organism>
<proteinExistence type="predicted"/>
<evidence type="ECO:0000313" key="2">
    <source>
        <dbReference type="Proteomes" id="UP001605036"/>
    </source>
</evidence>
<gene>
    <name evidence="1" type="ORF">R1flu_026684</name>
</gene>
<dbReference type="Proteomes" id="UP001605036">
    <property type="component" value="Unassembled WGS sequence"/>
</dbReference>
<name>A0ABD1XJN1_9MARC</name>
<accession>A0ABD1XJN1</accession>